<dbReference type="InterPro" id="IPR051726">
    <property type="entry name" value="Chitin_Synth_Reg"/>
</dbReference>
<dbReference type="PANTHER" id="PTHR46430">
    <property type="entry name" value="PROTEIN SKT5-RELATED"/>
    <property type="match status" value="1"/>
</dbReference>
<dbReference type="Proteomes" id="UP001575181">
    <property type="component" value="Unassembled WGS sequence"/>
</dbReference>
<dbReference type="Pfam" id="PF08238">
    <property type="entry name" value="Sel1"/>
    <property type="match status" value="2"/>
</dbReference>
<dbReference type="EMBL" id="JBGUAW010000010">
    <property type="protein sequence ID" value="MFA9462038.1"/>
    <property type="molecule type" value="Genomic_DNA"/>
</dbReference>
<protein>
    <submittedName>
        <fullName evidence="2">Tetratricopeptide repeat protein</fullName>
    </submittedName>
</protein>
<evidence type="ECO:0000256" key="1">
    <source>
        <dbReference type="ARBA" id="ARBA00022737"/>
    </source>
</evidence>
<evidence type="ECO:0000313" key="3">
    <source>
        <dbReference type="Proteomes" id="UP001575181"/>
    </source>
</evidence>
<comment type="caution">
    <text evidence="2">The sequence shown here is derived from an EMBL/GenBank/DDBJ whole genome shotgun (WGS) entry which is preliminary data.</text>
</comment>
<dbReference type="SMART" id="SM00671">
    <property type="entry name" value="SEL1"/>
    <property type="match status" value="2"/>
</dbReference>
<dbReference type="Gene3D" id="1.25.40.10">
    <property type="entry name" value="Tetratricopeptide repeat domain"/>
    <property type="match status" value="1"/>
</dbReference>
<sequence>MALGNDEEKVRLLQADAERGEARAQRHLANRYLRGKGLPADPSLAAFWMERAARQGLAPAQRSFGEFLEQGVGLDPDPEGARTWYAAASEQGDPVARRHLQRLEQSDP</sequence>
<dbReference type="RefSeq" id="WP_373656825.1">
    <property type="nucleotide sequence ID" value="NZ_JBGUAW010000010.1"/>
</dbReference>
<dbReference type="PANTHER" id="PTHR46430:SF2">
    <property type="entry name" value="CHITIN SYNTHASE REGULATORY FACTOR 4"/>
    <property type="match status" value="1"/>
</dbReference>
<accession>A0ABV4TZT9</accession>
<organism evidence="2 3">
    <name type="scientific">Thiohalorhabdus methylotrophus</name>
    <dbReference type="NCBI Taxonomy" id="3242694"/>
    <lineage>
        <taxon>Bacteria</taxon>
        <taxon>Pseudomonadati</taxon>
        <taxon>Pseudomonadota</taxon>
        <taxon>Gammaproteobacteria</taxon>
        <taxon>Thiohalorhabdales</taxon>
        <taxon>Thiohalorhabdaceae</taxon>
        <taxon>Thiohalorhabdus</taxon>
    </lineage>
</organism>
<evidence type="ECO:0000313" key="2">
    <source>
        <dbReference type="EMBL" id="MFA9462038.1"/>
    </source>
</evidence>
<dbReference type="InterPro" id="IPR011990">
    <property type="entry name" value="TPR-like_helical_dom_sf"/>
</dbReference>
<keyword evidence="3" id="KW-1185">Reference proteome</keyword>
<dbReference type="InterPro" id="IPR006597">
    <property type="entry name" value="Sel1-like"/>
</dbReference>
<name>A0ABV4TZT9_9GAMM</name>
<gene>
    <name evidence="2" type="ORF">ACERLL_14535</name>
</gene>
<keyword evidence="1" id="KW-0677">Repeat</keyword>
<proteinExistence type="predicted"/>
<dbReference type="SUPFAM" id="SSF81901">
    <property type="entry name" value="HCP-like"/>
    <property type="match status" value="1"/>
</dbReference>
<reference evidence="2 3" key="1">
    <citation type="submission" date="2024-08" db="EMBL/GenBank/DDBJ databases">
        <title>Whole-genome sequencing of halo(alkali)philic microorganisms from hypersaline lakes.</title>
        <authorList>
            <person name="Sorokin D.Y."/>
            <person name="Merkel A.Y."/>
            <person name="Messina E."/>
            <person name="Yakimov M."/>
        </authorList>
    </citation>
    <scope>NUCLEOTIDE SEQUENCE [LARGE SCALE GENOMIC DNA]</scope>
    <source>
        <strain evidence="2 3">Cl-TMA</strain>
    </source>
</reference>